<dbReference type="Gene3D" id="3.40.309.10">
    <property type="entry name" value="Aldehyde Dehydrogenase, Chain A, domain 2"/>
    <property type="match status" value="1"/>
</dbReference>
<proteinExistence type="inferred from homology"/>
<dbReference type="PROSITE" id="PS00070">
    <property type="entry name" value="ALDEHYDE_DEHYDR_CYS"/>
    <property type="match status" value="1"/>
</dbReference>
<dbReference type="EC" id="1.2.1.88" evidence="2"/>
<feature type="region of interest" description="Disordered" evidence="8">
    <location>
        <begin position="1"/>
        <end position="21"/>
    </location>
</feature>
<dbReference type="InterPro" id="IPR016163">
    <property type="entry name" value="Ald_DH_C"/>
</dbReference>
<keyword evidence="3 7" id="KW-0560">Oxidoreductase</keyword>
<evidence type="ECO:0000256" key="5">
    <source>
        <dbReference type="ARBA" id="ARBA00048142"/>
    </source>
</evidence>
<evidence type="ECO:0000256" key="8">
    <source>
        <dbReference type="SAM" id="MobiDB-lite"/>
    </source>
</evidence>
<dbReference type="PROSITE" id="PS00687">
    <property type="entry name" value="ALDEHYDE_DEHYDR_GLU"/>
    <property type="match status" value="1"/>
</dbReference>
<accession>A0A2M8Q9V7</accession>
<name>A0A2M8Q9V7_9CHLR</name>
<dbReference type="GO" id="GO:0010133">
    <property type="term" value="P:L-proline catabolic process to L-glutamate"/>
    <property type="evidence" value="ECO:0007669"/>
    <property type="project" value="TreeGrafter"/>
</dbReference>
<protein>
    <recommendedName>
        <fullName evidence="2">L-glutamate gamma-semialdehyde dehydrogenase</fullName>
        <ecNumber evidence="2">1.2.1.88</ecNumber>
    </recommendedName>
</protein>
<feature type="non-terminal residue" evidence="10">
    <location>
        <position position="545"/>
    </location>
</feature>
<dbReference type="SUPFAM" id="SSF53720">
    <property type="entry name" value="ALDH-like"/>
    <property type="match status" value="1"/>
</dbReference>
<feature type="compositionally biased region" description="Basic residues" evidence="8">
    <location>
        <begin position="7"/>
        <end position="19"/>
    </location>
</feature>
<evidence type="ECO:0000256" key="7">
    <source>
        <dbReference type="RuleBase" id="RU003345"/>
    </source>
</evidence>
<dbReference type="InterPro" id="IPR050485">
    <property type="entry name" value="Proline_metab_enzyme"/>
</dbReference>
<dbReference type="InterPro" id="IPR016161">
    <property type="entry name" value="Ald_DH/histidinol_DH"/>
</dbReference>
<dbReference type="AlphaFoldDB" id="A0A2M8Q9V7"/>
<dbReference type="InterPro" id="IPR029510">
    <property type="entry name" value="Ald_DH_CS_GLU"/>
</dbReference>
<organism evidence="10 11">
    <name type="scientific">Candidatus Thermofonsia Clade 3 bacterium</name>
    <dbReference type="NCBI Taxonomy" id="2364212"/>
    <lineage>
        <taxon>Bacteria</taxon>
        <taxon>Bacillati</taxon>
        <taxon>Chloroflexota</taxon>
        <taxon>Candidatus Thermofontia</taxon>
        <taxon>Candidatus Thermofonsia Clade 3</taxon>
    </lineage>
</organism>
<evidence type="ECO:0000256" key="2">
    <source>
        <dbReference type="ARBA" id="ARBA00012884"/>
    </source>
</evidence>
<reference evidence="10 11" key="1">
    <citation type="submission" date="2017-11" db="EMBL/GenBank/DDBJ databases">
        <title>Evolution of Phototrophy in the Chloroflexi Phylum Driven by Horizontal Gene Transfer.</title>
        <authorList>
            <person name="Ward L.M."/>
            <person name="Hemp J."/>
            <person name="Shih P.M."/>
            <person name="Mcglynn S.E."/>
            <person name="Fischer W."/>
        </authorList>
    </citation>
    <scope>NUCLEOTIDE SEQUENCE [LARGE SCALE GENOMIC DNA]</scope>
    <source>
        <strain evidence="10">JP3_7</strain>
    </source>
</reference>
<dbReference type="GO" id="GO:0009898">
    <property type="term" value="C:cytoplasmic side of plasma membrane"/>
    <property type="evidence" value="ECO:0007669"/>
    <property type="project" value="TreeGrafter"/>
</dbReference>
<comment type="pathway">
    <text evidence="1">Amino-acid degradation; L-proline degradation into L-glutamate; L-glutamate from L-proline: step 2/2.</text>
</comment>
<evidence type="ECO:0000256" key="1">
    <source>
        <dbReference type="ARBA" id="ARBA00004786"/>
    </source>
</evidence>
<dbReference type="InterPro" id="IPR016160">
    <property type="entry name" value="Ald_DH_CS_CYS"/>
</dbReference>
<dbReference type="GO" id="GO:0003842">
    <property type="term" value="F:L-glutamate gamma-semialdehyde dehydrogenase activity"/>
    <property type="evidence" value="ECO:0007669"/>
    <property type="project" value="UniProtKB-EC"/>
</dbReference>
<evidence type="ECO:0000256" key="6">
    <source>
        <dbReference type="PROSITE-ProRule" id="PRU10007"/>
    </source>
</evidence>
<dbReference type="InterPro" id="IPR016162">
    <property type="entry name" value="Ald_DH_N"/>
</dbReference>
<feature type="active site" evidence="6">
    <location>
        <position position="308"/>
    </location>
</feature>
<gene>
    <name evidence="10" type="ORF">CUN48_13280</name>
</gene>
<feature type="domain" description="Aldehyde dehydrogenase" evidence="9">
    <location>
        <begin position="77"/>
        <end position="540"/>
    </location>
</feature>
<dbReference type="EMBL" id="PGTN01000152">
    <property type="protein sequence ID" value="PJF46540.1"/>
    <property type="molecule type" value="Genomic_DNA"/>
</dbReference>
<evidence type="ECO:0000259" key="9">
    <source>
        <dbReference type="Pfam" id="PF00171"/>
    </source>
</evidence>
<sequence>MPTAKAQAKRTTPRKRKQSGKPAFQITYANLSSALSDPDLLARFDKAFAKVRANIGEHARTYPMFIGGVERFAAVQFAKTTPIDTSLTLGYFQRGDAQDAQAAIAAAKAAFPAWSGTPWKRRVAMMRKVAALINRRLFDIAAWVSLEVGKSRAEAIGDVKETADLIDYYCNQMEANAGFEKPLLPEGGVGTSRSVLKPYGVWAVVSPFNFPMALTGGPAGAALIAGNTVVIKPASDTPMTSWLLTECLRDAGLPAGVFNYVTGPGSTVGEELVNNPDVAGMTFTGSFDVGFSLIQRFSQRMPRPLIAEMGGKNAVIVSDKADLEKAAEGVVRAAFGLSGQKCSATSRVYVHRAVKEPFVDLLKRKTEALKVGDPTQAGVFTGPVCNRGGYQTFQRAVEQAQRDGGIFVTGGRVLTEGELARGFFCALTIVDGLPLDHPLFCEELFTPFLLVAAVDSLEQAMAEANKVQYGLTAGFFSKDRKEIKYFLDHIQAGTVYVNRERGATTGAWPGNQSFGGWKASGNTGRGAGGPYYLQQYMREQSQTVF</sequence>
<comment type="caution">
    <text evidence="10">The sequence shown here is derived from an EMBL/GenBank/DDBJ whole genome shotgun (WGS) entry which is preliminary data.</text>
</comment>
<dbReference type="Pfam" id="PF00171">
    <property type="entry name" value="Aldedh"/>
    <property type="match status" value="1"/>
</dbReference>
<dbReference type="PANTHER" id="PTHR42862:SF1">
    <property type="entry name" value="DELTA-1-PYRROLINE-5-CARBOXYLATE DEHYDROGENASE 2, ISOFORM A-RELATED"/>
    <property type="match status" value="1"/>
</dbReference>
<evidence type="ECO:0000313" key="11">
    <source>
        <dbReference type="Proteomes" id="UP000230790"/>
    </source>
</evidence>
<evidence type="ECO:0000313" key="10">
    <source>
        <dbReference type="EMBL" id="PJF46540.1"/>
    </source>
</evidence>
<evidence type="ECO:0000256" key="3">
    <source>
        <dbReference type="ARBA" id="ARBA00023002"/>
    </source>
</evidence>
<dbReference type="Proteomes" id="UP000230790">
    <property type="component" value="Unassembled WGS sequence"/>
</dbReference>
<comment type="similarity">
    <text evidence="7">Belongs to the aldehyde dehydrogenase family.</text>
</comment>
<keyword evidence="4" id="KW-0520">NAD</keyword>
<dbReference type="Gene3D" id="3.40.605.10">
    <property type="entry name" value="Aldehyde Dehydrogenase, Chain A, domain 1"/>
    <property type="match status" value="1"/>
</dbReference>
<comment type="catalytic activity">
    <reaction evidence="5">
        <text>L-glutamate 5-semialdehyde + NAD(+) + H2O = L-glutamate + NADH + 2 H(+)</text>
        <dbReference type="Rhea" id="RHEA:30235"/>
        <dbReference type="ChEBI" id="CHEBI:15377"/>
        <dbReference type="ChEBI" id="CHEBI:15378"/>
        <dbReference type="ChEBI" id="CHEBI:29985"/>
        <dbReference type="ChEBI" id="CHEBI:57540"/>
        <dbReference type="ChEBI" id="CHEBI:57945"/>
        <dbReference type="ChEBI" id="CHEBI:58066"/>
        <dbReference type="EC" id="1.2.1.88"/>
    </reaction>
</comment>
<evidence type="ECO:0000256" key="4">
    <source>
        <dbReference type="ARBA" id="ARBA00023027"/>
    </source>
</evidence>
<dbReference type="PANTHER" id="PTHR42862">
    <property type="entry name" value="DELTA-1-PYRROLINE-5-CARBOXYLATE DEHYDROGENASE 1, ISOFORM A-RELATED"/>
    <property type="match status" value="1"/>
</dbReference>
<dbReference type="InterPro" id="IPR015590">
    <property type="entry name" value="Aldehyde_DH_dom"/>
</dbReference>